<organism evidence="2 3">
    <name type="scientific">Streptomyces asoensis</name>
    <dbReference type="NCBI Taxonomy" id="249586"/>
    <lineage>
        <taxon>Bacteria</taxon>
        <taxon>Bacillati</taxon>
        <taxon>Actinomycetota</taxon>
        <taxon>Actinomycetes</taxon>
        <taxon>Kitasatosporales</taxon>
        <taxon>Streptomycetaceae</taxon>
        <taxon>Streptomyces</taxon>
    </lineage>
</organism>
<proteinExistence type="predicted"/>
<dbReference type="RefSeq" id="WP_189916693.1">
    <property type="nucleotide sequence ID" value="NZ_BMSI01000001.1"/>
</dbReference>
<protein>
    <recommendedName>
        <fullName evidence="4">Tat pathway signal sequence domain protein</fullName>
    </recommendedName>
</protein>
<feature type="region of interest" description="Disordered" evidence="1">
    <location>
        <begin position="1"/>
        <end position="46"/>
    </location>
</feature>
<dbReference type="EMBL" id="BNEB01000002">
    <property type="protein sequence ID" value="GHI58988.1"/>
    <property type="molecule type" value="Genomic_DNA"/>
</dbReference>
<comment type="caution">
    <text evidence="2">The sequence shown here is derived from an EMBL/GenBank/DDBJ whole genome shotgun (WGS) entry which is preliminary data.</text>
</comment>
<feature type="compositionally biased region" description="Low complexity" evidence="1">
    <location>
        <begin position="28"/>
        <end position="46"/>
    </location>
</feature>
<evidence type="ECO:0000313" key="2">
    <source>
        <dbReference type="EMBL" id="GHI58988.1"/>
    </source>
</evidence>
<keyword evidence="3" id="KW-1185">Reference proteome</keyword>
<evidence type="ECO:0000313" key="3">
    <source>
        <dbReference type="Proteomes" id="UP000649259"/>
    </source>
</evidence>
<dbReference type="Proteomes" id="UP000649259">
    <property type="component" value="Unassembled WGS sequence"/>
</dbReference>
<name>A0ABQ3RT08_9ACTN</name>
<evidence type="ECO:0008006" key="4">
    <source>
        <dbReference type="Google" id="ProtNLM"/>
    </source>
</evidence>
<gene>
    <name evidence="2" type="ORF">Saso_06380</name>
</gene>
<sequence length="236" mass="24227">MSGVGPVEPGEGTHARDTPADTPVRDFPAGAPAGADPLAAGSPGADAATPAARLLRGPAHLYAAHRRAALTALTAALLLAGGGYLWATRPHDTRQAAPAPPFPSQVVDVSYLGEVAVPPGTRPRSFAFAVLLGVDSGPPVTVTRVTQPYAGLSLTSAPRAPFRTKAGAAHKVVVTMRVTECGKTPRGVGLPFLDVTLRNARAIQVHSFILGPRYAHDLSEALQVACSNDSGNDQNA</sequence>
<evidence type="ECO:0000256" key="1">
    <source>
        <dbReference type="SAM" id="MobiDB-lite"/>
    </source>
</evidence>
<reference evidence="3" key="1">
    <citation type="submission" date="2023-07" db="EMBL/GenBank/DDBJ databases">
        <title>Whole genome shotgun sequence of Streptomyces cacaoi subsp. asoensis NBRC 13813.</title>
        <authorList>
            <person name="Komaki H."/>
            <person name="Tamura T."/>
        </authorList>
    </citation>
    <scope>NUCLEOTIDE SEQUENCE [LARGE SCALE GENOMIC DNA]</scope>
    <source>
        <strain evidence="3">NBRC 13813</strain>
    </source>
</reference>
<dbReference type="GeneID" id="91468566"/>
<accession>A0ABQ3RT08</accession>